<sequence>MTEFKRAIDLVLAYLDAVERRDIPTARQYVCEGELELMFPGGRRFANLDDALARSSGRYAWISKQITGRDAWESEGSLRVLIMGFLSGEWREGGAFSNVRFVDWFELRDGKIVRQHVWNDTGEELISSMKGAQP</sequence>
<organism evidence="1 2">
    <name type="scientific">Sedimentitalea nanhaiensis</name>
    <dbReference type="NCBI Taxonomy" id="999627"/>
    <lineage>
        <taxon>Bacteria</taxon>
        <taxon>Pseudomonadati</taxon>
        <taxon>Pseudomonadota</taxon>
        <taxon>Alphaproteobacteria</taxon>
        <taxon>Rhodobacterales</taxon>
        <taxon>Paracoccaceae</taxon>
        <taxon>Sedimentitalea</taxon>
    </lineage>
</organism>
<evidence type="ECO:0008006" key="3">
    <source>
        <dbReference type="Google" id="ProtNLM"/>
    </source>
</evidence>
<dbReference type="eggNOG" id="COG3631">
    <property type="taxonomic scope" value="Bacteria"/>
</dbReference>
<dbReference type="AlphaFoldDB" id="A0A1I7BV25"/>
<dbReference type="Gene3D" id="3.10.450.50">
    <property type="match status" value="1"/>
</dbReference>
<gene>
    <name evidence="1" type="ORF">SAMN05216236_11259</name>
</gene>
<accession>A0A1I7BV25</accession>
<dbReference type="InterPro" id="IPR032710">
    <property type="entry name" value="NTF2-like_dom_sf"/>
</dbReference>
<name>A0A1I7BV25_9RHOB</name>
<evidence type="ECO:0000313" key="2">
    <source>
        <dbReference type="Proteomes" id="UP000182466"/>
    </source>
</evidence>
<dbReference type="Proteomes" id="UP000182466">
    <property type="component" value="Unassembled WGS sequence"/>
</dbReference>
<dbReference type="SUPFAM" id="SSF54427">
    <property type="entry name" value="NTF2-like"/>
    <property type="match status" value="1"/>
</dbReference>
<dbReference type="RefSeq" id="WP_027264050.1">
    <property type="nucleotide sequence ID" value="NZ_FPAW01000012.1"/>
</dbReference>
<keyword evidence="2" id="KW-1185">Reference proteome</keyword>
<dbReference type="STRING" id="999627.SAMN05216236_11259"/>
<dbReference type="OrthoDB" id="8635217at2"/>
<reference evidence="1 2" key="1">
    <citation type="submission" date="2016-10" db="EMBL/GenBank/DDBJ databases">
        <authorList>
            <person name="de Groot N.N."/>
        </authorList>
    </citation>
    <scope>NUCLEOTIDE SEQUENCE [LARGE SCALE GENOMIC DNA]</scope>
    <source>
        <strain evidence="1 2">CGMCC 1.10959</strain>
    </source>
</reference>
<protein>
    <recommendedName>
        <fullName evidence="3">SnoaL-like domain-containing protein</fullName>
    </recommendedName>
</protein>
<evidence type="ECO:0000313" key="1">
    <source>
        <dbReference type="EMBL" id="SFT91045.1"/>
    </source>
</evidence>
<proteinExistence type="predicted"/>
<dbReference type="EMBL" id="FPAW01000012">
    <property type="protein sequence ID" value="SFT91045.1"/>
    <property type="molecule type" value="Genomic_DNA"/>
</dbReference>